<dbReference type="Gene3D" id="3.40.50.300">
    <property type="entry name" value="P-loop containing nucleotide triphosphate hydrolases"/>
    <property type="match status" value="1"/>
</dbReference>
<dbReference type="SUPFAM" id="SSF52540">
    <property type="entry name" value="P-loop containing nucleoside triphosphate hydrolases"/>
    <property type="match status" value="1"/>
</dbReference>
<dbReference type="InterPro" id="IPR025420">
    <property type="entry name" value="DUF4143"/>
</dbReference>
<dbReference type="PANTHER" id="PTHR33295">
    <property type="entry name" value="ATPASE"/>
    <property type="match status" value="1"/>
</dbReference>
<keyword evidence="3" id="KW-0547">Nucleotide-binding</keyword>
<dbReference type="Pfam" id="PF13635">
    <property type="entry name" value="DUF4143"/>
    <property type="match status" value="1"/>
</dbReference>
<dbReference type="PANTHER" id="PTHR33295:SF7">
    <property type="entry name" value="ATPASE"/>
    <property type="match status" value="1"/>
</dbReference>
<evidence type="ECO:0000259" key="2">
    <source>
        <dbReference type="Pfam" id="PF13635"/>
    </source>
</evidence>
<gene>
    <name evidence="3" type="ORF">KH142_00345</name>
</gene>
<protein>
    <submittedName>
        <fullName evidence="3">ATP-binding protein</fullName>
    </submittedName>
</protein>
<comment type="caution">
    <text evidence="3">The sequence shown here is derived from an EMBL/GenBank/DDBJ whole genome shotgun (WGS) entry which is preliminary data.</text>
</comment>
<evidence type="ECO:0000313" key="3">
    <source>
        <dbReference type="EMBL" id="MBS6939940.1"/>
    </source>
</evidence>
<feature type="domain" description="DUF4143" evidence="2">
    <location>
        <begin position="227"/>
        <end position="405"/>
    </location>
</feature>
<reference evidence="3" key="1">
    <citation type="submission" date="2021-02" db="EMBL/GenBank/DDBJ databases">
        <title>Infant gut strain persistence is associated with maternal origin, phylogeny, and functional potential including surface adhesion and iron acquisition.</title>
        <authorList>
            <person name="Lou Y.C."/>
        </authorList>
    </citation>
    <scope>NUCLEOTIDE SEQUENCE</scope>
    <source>
        <strain evidence="3">L2_039_000G1_dasL2_039_000G1_concoct_11</strain>
    </source>
</reference>
<dbReference type="Pfam" id="PF13173">
    <property type="entry name" value="AAA_14"/>
    <property type="match status" value="1"/>
</dbReference>
<sequence>MFKRKAYDALRAWKNASNGSRALLVEGARRVGKSTLVRAFAENEYDAHLIIDFSEASDEVKDLFRQYRADVDSFFMYLQAYMGVSLPHRRSVVVFDEVQRFPPAREFIKQLVADGRYDYIETGSLISIRRNVEDIVIPSEETALRLEPLGFEEFLWASEESALADLIRGSFETLKPLPEALHRKAERLFREYILVGGMPQAVEAYLVERDFGAVDAVKRDILTLYRNDIAKFGAPDAIRIGRVFSTLPGQLAKHDKKFRLASLDAHARSRDYADAFFWLSDACIGSTCYNVDDPSVGLSASLNETSFKCYMADTGLLVSQLFADNEATPHEVYRDILLGKLEINEGMFTENVVAQQLSANGHRLFFYSRRDDAKPENTMEIDFLITCGYDDAAGRMRVSPIEVKSTKRYGIRSLDKFKGKFTSRVGTRYVLHPKPLSAEGDTVRLPLYMSMVL</sequence>
<proteinExistence type="predicted"/>
<keyword evidence="3" id="KW-0067">ATP-binding</keyword>
<feature type="domain" description="AAA" evidence="1">
    <location>
        <begin position="21"/>
        <end position="155"/>
    </location>
</feature>
<name>A0A943UXK0_9ACTN</name>
<accession>A0A943UXK0</accession>
<dbReference type="InterPro" id="IPR041682">
    <property type="entry name" value="AAA_14"/>
</dbReference>
<dbReference type="EMBL" id="JAGZSV010000002">
    <property type="protein sequence ID" value="MBS6939940.1"/>
    <property type="molecule type" value="Genomic_DNA"/>
</dbReference>
<dbReference type="InterPro" id="IPR027417">
    <property type="entry name" value="P-loop_NTPase"/>
</dbReference>
<evidence type="ECO:0000259" key="1">
    <source>
        <dbReference type="Pfam" id="PF13173"/>
    </source>
</evidence>
<organism evidence="3 4">
    <name type="scientific">Slackia piriformis</name>
    <dbReference type="NCBI Taxonomy" id="626934"/>
    <lineage>
        <taxon>Bacteria</taxon>
        <taxon>Bacillati</taxon>
        <taxon>Actinomycetota</taxon>
        <taxon>Coriobacteriia</taxon>
        <taxon>Eggerthellales</taxon>
        <taxon>Eggerthellaceae</taxon>
        <taxon>Slackia</taxon>
    </lineage>
</organism>
<evidence type="ECO:0000313" key="4">
    <source>
        <dbReference type="Proteomes" id="UP000727506"/>
    </source>
</evidence>
<dbReference type="GO" id="GO:0005524">
    <property type="term" value="F:ATP binding"/>
    <property type="evidence" value="ECO:0007669"/>
    <property type="project" value="UniProtKB-KW"/>
</dbReference>
<dbReference type="Proteomes" id="UP000727506">
    <property type="component" value="Unassembled WGS sequence"/>
</dbReference>
<dbReference type="AlphaFoldDB" id="A0A943UXK0"/>